<name>A0A1D8PLK4_CANAL</name>
<dbReference type="STRING" id="237561.A0A1D8PLK4"/>
<proteinExistence type="predicted"/>
<gene>
    <name evidence="4" type="ordered locus">CAALFM_C402520CA</name>
    <name evidence="3" type="ordered locus">orf19.10263</name>
</gene>
<feature type="compositionally biased region" description="Pro residues" evidence="1">
    <location>
        <begin position="15"/>
        <end position="26"/>
    </location>
</feature>
<reference evidence="4 5" key="2">
    <citation type="journal article" date="2007" name="Genome Biol.">
        <title>Assembly of the Candida albicans genome into sixteen supercontigs aligned on the eight chromosomes.</title>
        <authorList>
            <person name="van het Hoog M."/>
            <person name="Rast T.J."/>
            <person name="Martchenko M."/>
            <person name="Grindle S."/>
            <person name="Dignard D."/>
            <person name="Hogues H."/>
            <person name="Cuomo C."/>
            <person name="Berriman M."/>
            <person name="Scherer S."/>
            <person name="Magee B.B."/>
            <person name="Whiteway M."/>
            <person name="Chibana H."/>
            <person name="Nantel A."/>
            <person name="Magee P.T."/>
        </authorList>
    </citation>
    <scope>GENOME REANNOTATION</scope>
    <source>
        <strain evidence="5">SC5314 / ATCC MYA-2876</strain>
    </source>
</reference>
<reference evidence="4 5" key="1">
    <citation type="journal article" date="2004" name="Proc. Natl. Acad. Sci. U.S.A.">
        <title>The diploid genome sequence of Candida albicans.</title>
        <authorList>
            <person name="Jones T."/>
            <person name="Federspiel N.A."/>
            <person name="Chibana H."/>
            <person name="Dungan J."/>
            <person name="Kalman S."/>
            <person name="Magee B.B."/>
            <person name="Newport G."/>
            <person name="Thorstenson Y.R."/>
            <person name="Agabian N."/>
            <person name="Magee P.T."/>
            <person name="Davis R.W."/>
            <person name="Scherer S."/>
        </authorList>
    </citation>
    <scope>NUCLEOTIDE SEQUENCE [LARGE SCALE GENOMIC DNA]</scope>
    <source>
        <strain evidence="5">SC5314 / ATCC MYA-2876</strain>
    </source>
</reference>
<dbReference type="OrthoDB" id="2414723at2759"/>
<dbReference type="CGD" id="CAL0000182693">
    <property type="gene designation" value="orf19.10263"/>
</dbReference>
<feature type="compositionally biased region" description="Basic and acidic residues" evidence="1">
    <location>
        <begin position="403"/>
        <end position="416"/>
    </location>
</feature>
<dbReference type="EMBL" id="CP017626">
    <property type="protein sequence ID" value="AOW29021.1"/>
    <property type="molecule type" value="Genomic_DNA"/>
</dbReference>
<protein>
    <recommendedName>
        <fullName evidence="2">Potassium channel tetramerisation-type BTB domain-containing protein</fullName>
    </recommendedName>
</protein>
<dbReference type="InterPro" id="IPR011333">
    <property type="entry name" value="SKP1/BTB/POZ_sf"/>
</dbReference>
<evidence type="ECO:0000313" key="3">
    <source>
        <dbReference type="CGD" id="CAL0000182693"/>
    </source>
</evidence>
<dbReference type="AlphaFoldDB" id="A0A1D8PLK4"/>
<dbReference type="PANTHER" id="PTHR31758:SF2">
    <property type="entry name" value="BTB_POZ DOMAIN-CONTAINING PROTEIN YLR108C"/>
    <property type="match status" value="1"/>
</dbReference>
<dbReference type="SMR" id="A0A1D8PLK4"/>
<dbReference type="VEuPathDB" id="FungiDB:C4_02520C_A"/>
<accession>A0A1D8PLK4</accession>
<dbReference type="Pfam" id="PF02214">
    <property type="entry name" value="BTB_2"/>
    <property type="match status" value="1"/>
</dbReference>
<dbReference type="GeneID" id="3637863"/>
<evidence type="ECO:0000259" key="2">
    <source>
        <dbReference type="Pfam" id="PF02214"/>
    </source>
</evidence>
<dbReference type="PANTHER" id="PTHR31758">
    <property type="entry name" value="BTB/POZ DOMAIN-CONTAINING PROTEIN YLR108C"/>
    <property type="match status" value="1"/>
</dbReference>
<sequence length="491" mass="57288">MSKQTTTSKSKAPNSQPPPPPPPPPSSREAALMVQSSEEYNPEVPPILPHEKIYSIQVGYRLYRLSGLSLSSDAPSYFTKFFQQPENEEKVLFFDRDPQIFEKIYNHLQGYSIHIENDHIFMNLWLDCFYFGLKNLQKNLNKHDYFAIIGNERFRIPKSLINMPGNNPNFFTINFDRLLIDNINIIERNNMLRPPPQTFPPVSNRSSKLFADLLEFFRGNHLVIMNDEHRQLLIKEARYYRFLELEQRLIKFKITFRNEIVINLNDISRKGLQNPSTSYNIELPLTYYRPYIKDEMTRDLIFELNAKDFDCQSEIKLILNKSTKLPTLKVTNKACHKLHQVFKDYFSQVLKDDKGLLFFVGFTNSKTFINGKEMNSNWVNDILGIEEEEEEEDKEGEEEEDKQQEAKNKDGSNKEVNKKRKVSKEDKSDKTMTTNKSSETNDPPSLSPGDIIEICLSRSLWKVMMRGPLARLHAVTLEGFTRSNDTLIDFL</sequence>
<feature type="compositionally biased region" description="Acidic residues" evidence="1">
    <location>
        <begin position="387"/>
        <end position="402"/>
    </location>
</feature>
<dbReference type="Gene3D" id="3.30.710.10">
    <property type="entry name" value="Potassium Channel Kv1.1, Chain A"/>
    <property type="match status" value="2"/>
</dbReference>
<dbReference type="Proteomes" id="UP000000559">
    <property type="component" value="Chromosome 4"/>
</dbReference>
<dbReference type="KEGG" id="cal:CAALFM_C402520CA"/>
<dbReference type="GO" id="GO:0051260">
    <property type="term" value="P:protein homooligomerization"/>
    <property type="evidence" value="ECO:0007669"/>
    <property type="project" value="InterPro"/>
</dbReference>
<keyword evidence="5" id="KW-1185">Reference proteome</keyword>
<feature type="domain" description="Potassium channel tetramerisation-type BTB" evidence="2">
    <location>
        <begin position="57"/>
        <end position="136"/>
    </location>
</feature>
<dbReference type="SUPFAM" id="SSF54695">
    <property type="entry name" value="POZ domain"/>
    <property type="match status" value="2"/>
</dbReference>
<organism evidence="4 5">
    <name type="scientific">Candida albicans (strain SC5314 / ATCC MYA-2876)</name>
    <name type="common">Yeast</name>
    <dbReference type="NCBI Taxonomy" id="237561"/>
    <lineage>
        <taxon>Eukaryota</taxon>
        <taxon>Fungi</taxon>
        <taxon>Dikarya</taxon>
        <taxon>Ascomycota</taxon>
        <taxon>Saccharomycotina</taxon>
        <taxon>Pichiomycetes</taxon>
        <taxon>Debaryomycetaceae</taxon>
        <taxon>Candida/Lodderomyces clade</taxon>
        <taxon>Candida</taxon>
    </lineage>
</organism>
<dbReference type="FunCoup" id="A0A1D8PLK4">
    <property type="interactions" value="59"/>
</dbReference>
<feature type="compositionally biased region" description="Polar residues" evidence="1">
    <location>
        <begin position="431"/>
        <end position="444"/>
    </location>
</feature>
<dbReference type="InParanoid" id="A0A1D8PLK4"/>
<feature type="region of interest" description="Disordered" evidence="1">
    <location>
        <begin position="387"/>
        <end position="449"/>
    </location>
</feature>
<dbReference type="InterPro" id="IPR003131">
    <property type="entry name" value="T1-type_BTB"/>
</dbReference>
<evidence type="ECO:0000313" key="5">
    <source>
        <dbReference type="Proteomes" id="UP000000559"/>
    </source>
</evidence>
<feature type="region of interest" description="Disordered" evidence="1">
    <location>
        <begin position="1"/>
        <end position="36"/>
    </location>
</feature>
<dbReference type="RefSeq" id="XP_720499.2">
    <property type="nucleotide sequence ID" value="XM_715406.2"/>
</dbReference>
<dbReference type="OMA" id="TNKACHK"/>
<reference evidence="4 5" key="3">
    <citation type="journal article" date="2013" name="Genome Biol.">
        <title>Assembly of a phased diploid Candida albicans genome facilitates allele-specific measurements and provides a simple model for repeat and indel structure.</title>
        <authorList>
            <person name="Muzzey D."/>
            <person name="Schwartz K."/>
            <person name="Weissman J.S."/>
            <person name="Sherlock G."/>
        </authorList>
    </citation>
    <scope>NUCLEOTIDE SEQUENCE [LARGE SCALE GENOMIC DNA]</scope>
    <source>
        <strain evidence="5">SC5314 / ATCC MYA-2876</strain>
    </source>
</reference>
<dbReference type="eggNOG" id="ENOG502QRM9">
    <property type="taxonomic scope" value="Eukaryota"/>
</dbReference>
<feature type="compositionally biased region" description="Polar residues" evidence="1">
    <location>
        <begin position="1"/>
        <end position="14"/>
    </location>
</feature>
<evidence type="ECO:0000256" key="1">
    <source>
        <dbReference type="SAM" id="MobiDB-lite"/>
    </source>
</evidence>
<evidence type="ECO:0000313" key="4">
    <source>
        <dbReference type="EMBL" id="AOW29021.1"/>
    </source>
</evidence>